<dbReference type="InterPro" id="IPR029016">
    <property type="entry name" value="GAF-like_dom_sf"/>
</dbReference>
<dbReference type="Proteomes" id="UP000309450">
    <property type="component" value="Unassembled WGS sequence"/>
</dbReference>
<dbReference type="RefSeq" id="WP_136394098.1">
    <property type="nucleotide sequence ID" value="NZ_SSND01000001.1"/>
</dbReference>
<keyword evidence="2" id="KW-0238">DNA-binding</keyword>
<proteinExistence type="predicted"/>
<dbReference type="Pfam" id="PF09339">
    <property type="entry name" value="HTH_IclR"/>
    <property type="match status" value="1"/>
</dbReference>
<evidence type="ECO:0000256" key="2">
    <source>
        <dbReference type="ARBA" id="ARBA00023125"/>
    </source>
</evidence>
<reference evidence="6 7" key="1">
    <citation type="submission" date="2019-04" db="EMBL/GenBank/DDBJ databases">
        <title>Draft genome sequence of Gemmobacter aestuarii sp. nov.</title>
        <authorList>
            <person name="Hameed A."/>
            <person name="Lin S.-Y."/>
            <person name="Shahina M."/>
            <person name="Lai W.-A."/>
            <person name="Young C.-C."/>
        </authorList>
    </citation>
    <scope>NUCLEOTIDE SEQUENCE [LARGE SCALE GENOMIC DNA]</scope>
    <source>
        <strain evidence="6 7">CC-PW-75</strain>
    </source>
</reference>
<name>A0A4S3MT93_9RHOB</name>
<gene>
    <name evidence="6" type="ORF">E7811_08580</name>
</gene>
<dbReference type="Gene3D" id="3.30.450.40">
    <property type="match status" value="1"/>
</dbReference>
<dbReference type="PANTHER" id="PTHR30136:SF24">
    <property type="entry name" value="HTH-TYPE TRANSCRIPTIONAL REPRESSOR ALLR"/>
    <property type="match status" value="1"/>
</dbReference>
<keyword evidence="3" id="KW-0804">Transcription</keyword>
<feature type="domain" description="IclR-ED" evidence="5">
    <location>
        <begin position="71"/>
        <end position="254"/>
    </location>
</feature>
<dbReference type="InterPro" id="IPR014757">
    <property type="entry name" value="Tscrpt_reg_IclR_C"/>
</dbReference>
<sequence>MTEQGPGDGTVGKALDVLDMVAMSGRPVRFTELLASSPYPKATLYRFLQTLTNQGMLAYDADRQAYSLGVRLVRLAHAAWSQSSLAPIARPWIDALSAEIGETIHLAQMDQGQVLYVDKRNAARPVEMFSQAGKVGPAYCTGVGKAMLAFMEQDALEQALQRQSFHRFTAHTLASRDALLDELQAIRLRGHAYDREEHEPGIICVALPILTRSGRVIGALSVTSTVNRTSLEGLDRLVPRIRETAVAIAAEAESWRFPEQDKT</sequence>
<dbReference type="PANTHER" id="PTHR30136">
    <property type="entry name" value="HELIX-TURN-HELIX TRANSCRIPTIONAL REGULATOR, ICLR FAMILY"/>
    <property type="match status" value="1"/>
</dbReference>
<accession>A0A4S3MT93</accession>
<evidence type="ECO:0000256" key="3">
    <source>
        <dbReference type="ARBA" id="ARBA00023163"/>
    </source>
</evidence>
<comment type="caution">
    <text evidence="6">The sequence shown here is derived from an EMBL/GenBank/DDBJ whole genome shotgun (WGS) entry which is preliminary data.</text>
</comment>
<evidence type="ECO:0000256" key="1">
    <source>
        <dbReference type="ARBA" id="ARBA00023015"/>
    </source>
</evidence>
<dbReference type="Gene3D" id="1.10.10.10">
    <property type="entry name" value="Winged helix-like DNA-binding domain superfamily/Winged helix DNA-binding domain"/>
    <property type="match status" value="1"/>
</dbReference>
<dbReference type="EMBL" id="SSND01000001">
    <property type="protein sequence ID" value="THD85727.1"/>
    <property type="molecule type" value="Genomic_DNA"/>
</dbReference>
<dbReference type="SUPFAM" id="SSF55781">
    <property type="entry name" value="GAF domain-like"/>
    <property type="match status" value="1"/>
</dbReference>
<dbReference type="GO" id="GO:0003700">
    <property type="term" value="F:DNA-binding transcription factor activity"/>
    <property type="evidence" value="ECO:0007669"/>
    <property type="project" value="TreeGrafter"/>
</dbReference>
<dbReference type="InterPro" id="IPR036390">
    <property type="entry name" value="WH_DNA-bd_sf"/>
</dbReference>
<dbReference type="GO" id="GO:0045892">
    <property type="term" value="P:negative regulation of DNA-templated transcription"/>
    <property type="evidence" value="ECO:0007669"/>
    <property type="project" value="TreeGrafter"/>
</dbReference>
<keyword evidence="7" id="KW-1185">Reference proteome</keyword>
<dbReference type="InterPro" id="IPR050707">
    <property type="entry name" value="HTH_MetabolicPath_Reg"/>
</dbReference>
<dbReference type="InterPro" id="IPR005471">
    <property type="entry name" value="Tscrpt_reg_IclR_N"/>
</dbReference>
<dbReference type="InterPro" id="IPR036388">
    <property type="entry name" value="WH-like_DNA-bd_sf"/>
</dbReference>
<dbReference type="AlphaFoldDB" id="A0A4S3MT93"/>
<dbReference type="PROSITE" id="PS51078">
    <property type="entry name" value="ICLR_ED"/>
    <property type="match status" value="1"/>
</dbReference>
<evidence type="ECO:0000259" key="5">
    <source>
        <dbReference type="PROSITE" id="PS51078"/>
    </source>
</evidence>
<dbReference type="GO" id="GO:0003677">
    <property type="term" value="F:DNA binding"/>
    <property type="evidence" value="ECO:0007669"/>
    <property type="project" value="UniProtKB-KW"/>
</dbReference>
<keyword evidence="1" id="KW-0805">Transcription regulation</keyword>
<dbReference type="PROSITE" id="PS51077">
    <property type="entry name" value="HTH_ICLR"/>
    <property type="match status" value="1"/>
</dbReference>
<organism evidence="6 7">
    <name type="scientific">Aliigemmobacter aestuarii</name>
    <dbReference type="NCBI Taxonomy" id="1445661"/>
    <lineage>
        <taxon>Bacteria</taxon>
        <taxon>Pseudomonadati</taxon>
        <taxon>Pseudomonadota</taxon>
        <taxon>Alphaproteobacteria</taxon>
        <taxon>Rhodobacterales</taxon>
        <taxon>Paracoccaceae</taxon>
        <taxon>Aliigemmobacter</taxon>
    </lineage>
</organism>
<dbReference type="OrthoDB" id="6057486at2"/>
<evidence type="ECO:0000313" key="7">
    <source>
        <dbReference type="Proteomes" id="UP000309450"/>
    </source>
</evidence>
<evidence type="ECO:0000313" key="6">
    <source>
        <dbReference type="EMBL" id="THD85727.1"/>
    </source>
</evidence>
<evidence type="ECO:0000259" key="4">
    <source>
        <dbReference type="PROSITE" id="PS51077"/>
    </source>
</evidence>
<dbReference type="SMART" id="SM00346">
    <property type="entry name" value="HTH_ICLR"/>
    <property type="match status" value="1"/>
</dbReference>
<dbReference type="Pfam" id="PF01614">
    <property type="entry name" value="IclR_C"/>
    <property type="match status" value="1"/>
</dbReference>
<dbReference type="SUPFAM" id="SSF46785">
    <property type="entry name" value="Winged helix' DNA-binding domain"/>
    <property type="match status" value="1"/>
</dbReference>
<protein>
    <submittedName>
        <fullName evidence="6">IclR family transcriptional regulator</fullName>
    </submittedName>
</protein>
<feature type="domain" description="HTH iclR-type" evidence="4">
    <location>
        <begin position="8"/>
        <end position="70"/>
    </location>
</feature>